<reference evidence="1 2" key="1">
    <citation type="submission" date="2023-07" db="EMBL/GenBank/DDBJ databases">
        <title>Sequencing the genomes of 1000 actinobacteria strains.</title>
        <authorList>
            <person name="Klenk H.-P."/>
        </authorList>
    </citation>
    <scope>NUCLEOTIDE SEQUENCE [LARGE SCALE GENOMIC DNA]</scope>
    <source>
        <strain evidence="1 2">DSM 44388</strain>
    </source>
</reference>
<evidence type="ECO:0000313" key="1">
    <source>
        <dbReference type="EMBL" id="MDP9827320.1"/>
    </source>
</evidence>
<dbReference type="Proteomes" id="UP001235712">
    <property type="component" value="Unassembled WGS sequence"/>
</dbReference>
<gene>
    <name evidence="1" type="ORF">J2S57_003069</name>
</gene>
<sequence length="29" mass="2906">MGQVPRPGLVANLWAASIRAAAVANSVEG</sequence>
<name>A0ABT9P3Q1_9ACTN</name>
<accession>A0ABT9P3Q1</accession>
<organism evidence="1 2">
    <name type="scientific">Kineosporia succinea</name>
    <dbReference type="NCBI Taxonomy" id="84632"/>
    <lineage>
        <taxon>Bacteria</taxon>
        <taxon>Bacillati</taxon>
        <taxon>Actinomycetota</taxon>
        <taxon>Actinomycetes</taxon>
        <taxon>Kineosporiales</taxon>
        <taxon>Kineosporiaceae</taxon>
        <taxon>Kineosporia</taxon>
    </lineage>
</organism>
<evidence type="ECO:0000313" key="2">
    <source>
        <dbReference type="Proteomes" id="UP001235712"/>
    </source>
</evidence>
<keyword evidence="2" id="KW-1185">Reference proteome</keyword>
<proteinExistence type="predicted"/>
<comment type="caution">
    <text evidence="1">The sequence shown here is derived from an EMBL/GenBank/DDBJ whole genome shotgun (WGS) entry which is preliminary data.</text>
</comment>
<dbReference type="EMBL" id="JAUSQZ010000001">
    <property type="protein sequence ID" value="MDP9827320.1"/>
    <property type="molecule type" value="Genomic_DNA"/>
</dbReference>
<protein>
    <submittedName>
        <fullName evidence="1">Uncharacterized protein</fullName>
    </submittedName>
</protein>